<dbReference type="Proteomes" id="UP000830671">
    <property type="component" value="Chromosome 3"/>
</dbReference>
<name>A0A9Q8WFJ1_9PEZI</name>
<gene>
    <name evidence="3" type="ORF">CLUP02_06250</name>
</gene>
<evidence type="ECO:0000313" key="3">
    <source>
        <dbReference type="EMBL" id="UQC80765.1"/>
    </source>
</evidence>
<sequence>MSPHSLFIGGPLSGSASAKPTNPEAEPSLSRELQDDMTETAQTWANVSRFAAGCGKDGDGQRQVCQRHRTRGAEQKGKRSKRDEIGGAGCMFQNGKSLAASLLSSTFLLLIVLLLLLLLLLLFLGCVVGAMYL</sequence>
<reference evidence="3" key="1">
    <citation type="journal article" date="2021" name="Mol. Plant Microbe Interact.">
        <title>Complete Genome Sequence of the Plant-Pathogenic Fungus Colletotrichum lupini.</title>
        <authorList>
            <person name="Baroncelli R."/>
            <person name="Pensec F."/>
            <person name="Da Lio D."/>
            <person name="Boufleur T."/>
            <person name="Vicente I."/>
            <person name="Sarrocco S."/>
            <person name="Picot A."/>
            <person name="Baraldi E."/>
            <person name="Sukno S."/>
            <person name="Thon M."/>
            <person name="Le Floch G."/>
        </authorList>
    </citation>
    <scope>NUCLEOTIDE SEQUENCE</scope>
    <source>
        <strain evidence="3">IMI 504893</strain>
    </source>
</reference>
<organism evidence="3 4">
    <name type="scientific">Colletotrichum lupini</name>
    <dbReference type="NCBI Taxonomy" id="145971"/>
    <lineage>
        <taxon>Eukaryota</taxon>
        <taxon>Fungi</taxon>
        <taxon>Dikarya</taxon>
        <taxon>Ascomycota</taxon>
        <taxon>Pezizomycotina</taxon>
        <taxon>Sordariomycetes</taxon>
        <taxon>Hypocreomycetidae</taxon>
        <taxon>Glomerellales</taxon>
        <taxon>Glomerellaceae</taxon>
        <taxon>Colletotrichum</taxon>
        <taxon>Colletotrichum acutatum species complex</taxon>
    </lineage>
</organism>
<feature type="transmembrane region" description="Helical" evidence="2">
    <location>
        <begin position="107"/>
        <end position="132"/>
    </location>
</feature>
<proteinExistence type="predicted"/>
<evidence type="ECO:0000313" key="4">
    <source>
        <dbReference type="Proteomes" id="UP000830671"/>
    </source>
</evidence>
<protein>
    <submittedName>
        <fullName evidence="3">Uncharacterized protein</fullName>
    </submittedName>
</protein>
<dbReference type="RefSeq" id="XP_049142393.1">
    <property type="nucleotide sequence ID" value="XM_049285250.1"/>
</dbReference>
<dbReference type="EMBL" id="CP019475">
    <property type="protein sequence ID" value="UQC80765.1"/>
    <property type="molecule type" value="Genomic_DNA"/>
</dbReference>
<feature type="region of interest" description="Disordered" evidence="1">
    <location>
        <begin position="54"/>
        <end position="84"/>
    </location>
</feature>
<evidence type="ECO:0000256" key="2">
    <source>
        <dbReference type="SAM" id="Phobius"/>
    </source>
</evidence>
<accession>A0A9Q8WFJ1</accession>
<dbReference type="AlphaFoldDB" id="A0A9Q8WFJ1"/>
<dbReference type="GeneID" id="73340260"/>
<keyword evidence="2" id="KW-0472">Membrane</keyword>
<keyword evidence="2" id="KW-1133">Transmembrane helix</keyword>
<feature type="region of interest" description="Disordered" evidence="1">
    <location>
        <begin position="1"/>
        <end position="35"/>
    </location>
</feature>
<feature type="compositionally biased region" description="Basic and acidic residues" evidence="1">
    <location>
        <begin position="71"/>
        <end position="84"/>
    </location>
</feature>
<keyword evidence="4" id="KW-1185">Reference proteome</keyword>
<dbReference type="KEGG" id="clup:CLUP02_06250"/>
<evidence type="ECO:0000256" key="1">
    <source>
        <dbReference type="SAM" id="MobiDB-lite"/>
    </source>
</evidence>
<keyword evidence="2" id="KW-0812">Transmembrane</keyword>